<feature type="region of interest" description="Disordered" evidence="5">
    <location>
        <begin position="1"/>
        <end position="22"/>
    </location>
</feature>
<dbReference type="SMART" id="SM00248">
    <property type="entry name" value="ANK"/>
    <property type="match status" value="16"/>
</dbReference>
<dbReference type="Pfam" id="PF24883">
    <property type="entry name" value="NPHP3_N"/>
    <property type="match status" value="1"/>
</dbReference>
<evidence type="ECO:0000256" key="3">
    <source>
        <dbReference type="PROSITE-ProRule" id="PRU00023"/>
    </source>
</evidence>
<name>A0A5Q4BKM5_9PEZI</name>
<evidence type="ECO:0000313" key="7">
    <source>
        <dbReference type="EMBL" id="TQN67518.1"/>
    </source>
</evidence>
<feature type="compositionally biased region" description="Pro residues" evidence="5">
    <location>
        <begin position="311"/>
        <end position="331"/>
    </location>
</feature>
<dbReference type="GO" id="GO:0008270">
    <property type="term" value="F:zinc ion binding"/>
    <property type="evidence" value="ECO:0007669"/>
    <property type="project" value="UniProtKB-KW"/>
</dbReference>
<feature type="repeat" description="ANK" evidence="3">
    <location>
        <begin position="1508"/>
        <end position="1540"/>
    </location>
</feature>
<dbReference type="Pfam" id="PF00023">
    <property type="entry name" value="Ank"/>
    <property type="match status" value="1"/>
</dbReference>
<evidence type="ECO:0000313" key="8">
    <source>
        <dbReference type="Proteomes" id="UP000326340"/>
    </source>
</evidence>
<sequence length="2008" mass="222775">MATPSEVRNRISRPPSSLQLGTRTVADPRHSIICIHDLGGSPKSTWHHDESGKTWISDPDFLGGSQDSVRVWTYGYNSEPAPNMTPASIALHADDLLASMMSEYRKCLGGPTIFIAHGLGGTIVKKVGSGPLLASSFLMNSDVKAAELYARCPQYFIIKDLTAGIVFLDTVHHPTDSEGVLKAVNTTVTTSLTKHSIKPSADDIREFAEAVRKINKTFIDQTMPGFLILNCVARRPITLVDDDGTAFKTPVVPKGRGDIDSLNVRTVSVDCDHFELTKLSSPSSRRHVVLVENMEFMMKSISSNKKLVFFPMPPPTQPSTGNPRPPSPSPPRPRRPKPLQRPPSTPGPPRRDAKEESYKLWLRKKETENVKGHFDLLLTKLGTWDQAHLGYDINPMPGTCSWIQPEPDFQDWIKSSTAADLYVCGGAGCGKTYLAKSVANYLMGDRSRSSPVYDHIVLSFFCNMRATGDKRPPILEYFIKSLLRSLPWFQSLSSDFWLSQDDPSKLDLKSLFEILRQLMARPQLSSGPPKTTEVFLIVDGLQECDASYVQEFLQLVASFVDSPAPRISPPTGRPVDPTQPFPRETVRFKFLFTHAPNELMFLATSRAARINMADADVTKDIATYVDKKAAAIFSAKASTQPLPELRAWIKSTSGSFFLFAKYSLHDAVATARDGEDYGYSITSRPLPCPERLGQYYDHELLPLLQSIDNHNYVLSTLQIVIGAARFVSREEVRDAIACLHDDPRLRSLNIQTVLWQRCSRLIRVDANLEFHVSHPSLRPHFASYISEEQQHANMAFLCLKYLSQPTFGRGCTTPSSELSRQHPFYDYAAYMWDGHFHRSNGEGLKLLPQLGRFITSPCYDTWSSYISWHTATNQWVYGSPMYHALMSTTWIPPVIALTCANVGHLAHELVTTYSVAESGPKLWNHEITYSIQEKLVKKLTASHAMAKLFECKSPEPDYYSVRDAAGHTPLMRAAMAREGLPDMIKFFLQRTQDVNERSFIHGDTTLLLLCHSIQTDDDDFLAYMMSLLLDAGADPNVSGFQGKTCLLEACERNSPTMASMLLRAGARPDSSNIAGITPLSEALMSSSEDMVELLLDYDADQSLEFPWPNQQTPLTAAIAERNFDIFCLLLHRVDDVNQLDGLGFVPIHLLTAPESISWLARLLERPDVNLDLLSDGWEEDRTEPIRRTPLSLAIVHDNFRAAEMLLVAGASPCRHPEATNETPLYMAVKSNKIILLLLLKNDTKAELDSSSSIDSNEDNTDNTSNVDIVELLLEYQSPINTLSHKSKKYAKSPLTLAVCLQDQNMVELLLRHGADPTLEEAYGFPGPLDAAVDDDDDEKVGLRLVRTLLDSPLPPDINYVPANDDGVDHILVETSGKKAELVQLLLDYGADTKRFLSPSPSCHTTPLLGAVKENKTDTCKVLIRHEPGLVNHQSKDGLVYETPLHMAARKGNSEMVGILLEEGAARPDLPSHHWHETPLWSACYRGRLEVAQSLYQMAPETLDTPSYDGETPLVVACAAGNLALVGFLLERGADMDARCSMGRSCVCSAVSADDGAAHRVVDLLLRHGLGVDDVVSAVGTTVLGEACGVGDAQTVRVLLDKGADPAKGQKPPGNSTSDNTPWRSALRIAVINGRASIVDILLRHPQLASFVDSADYCGENALHMGSLIARAAGSEVATMIYAACQRLESETGTDHFQKMLAARNLEGQTPVDVALGRLHERLSGEALANTDGTIRRFVTELTETDVRTVVRHKHLMRDLSVLLLQRRGYDRQAVRLLQTLTIDVDIKEEGGQFVEGTTCVLSCDGCDEDEQEVMSFCRSCRTVLCQRCVAENGRDHEMVPVPVMKDRTATDFNSGEIREVFDVLKRDFVTEKNPLLEDEAPVVPSEVDPGSEDTTLSLASLHAFGYLEFRRRAWGPYLPLAPAVYERIRPWEAVVEGARREFQERVWETETSPSRLRGELGYFLEAGRRTAYKDLETVLREQVVIDVARMFAHKGRSEGGKRSLNPAR</sequence>
<keyword evidence="8" id="KW-1185">Reference proteome</keyword>
<evidence type="ECO:0000256" key="4">
    <source>
        <dbReference type="PROSITE-ProRule" id="PRU00024"/>
    </source>
</evidence>
<dbReference type="InterPro" id="IPR056884">
    <property type="entry name" value="NPHP3-like_N"/>
</dbReference>
<dbReference type="PROSITE" id="PS50297">
    <property type="entry name" value="ANK_REP_REGION"/>
    <property type="match status" value="4"/>
</dbReference>
<dbReference type="InterPro" id="IPR002110">
    <property type="entry name" value="Ankyrin_rpt"/>
</dbReference>
<dbReference type="PANTHER" id="PTHR24198:SF165">
    <property type="entry name" value="ANKYRIN REPEAT-CONTAINING PROTEIN-RELATED"/>
    <property type="match status" value="1"/>
</dbReference>
<feature type="repeat" description="ANK" evidence="3">
    <location>
        <begin position="1289"/>
        <end position="1321"/>
    </location>
</feature>
<dbReference type="PANTHER" id="PTHR24198">
    <property type="entry name" value="ANKYRIN REPEAT AND PROTEIN KINASE DOMAIN-CONTAINING PROTEIN"/>
    <property type="match status" value="1"/>
</dbReference>
<dbReference type="InterPro" id="IPR000315">
    <property type="entry name" value="Znf_B-box"/>
</dbReference>
<reference evidence="7 8" key="1">
    <citation type="journal article" date="2019" name="Sci. Rep.">
        <title>Colletotrichum shisoi sp. nov., an anthracnose pathogen of Perilla frutescens in Japan: molecular phylogenetic, morphological and genomic evidence.</title>
        <authorList>
            <person name="Gan P."/>
            <person name="Tsushima A."/>
            <person name="Hiroyama R."/>
            <person name="Narusaka M."/>
            <person name="Takano Y."/>
            <person name="Narusaka Y."/>
            <person name="Kawaradani M."/>
            <person name="Damm U."/>
            <person name="Shirasu K."/>
        </authorList>
    </citation>
    <scope>NUCLEOTIDE SEQUENCE [LARGE SCALE GENOMIC DNA]</scope>
    <source>
        <strain evidence="7 8">PG-2018a</strain>
    </source>
</reference>
<dbReference type="PRINTS" id="PR01415">
    <property type="entry name" value="ANKYRIN"/>
</dbReference>
<dbReference type="Proteomes" id="UP000326340">
    <property type="component" value="Unassembled WGS sequence"/>
</dbReference>
<feature type="region of interest" description="Disordered" evidence="5">
    <location>
        <begin position="308"/>
        <end position="356"/>
    </location>
</feature>
<dbReference type="PROSITE" id="PS50088">
    <property type="entry name" value="ANK_REPEAT"/>
    <property type="match status" value="4"/>
</dbReference>
<keyword evidence="4" id="KW-0863">Zinc-finger</keyword>
<keyword evidence="4" id="KW-0479">Metal-binding</keyword>
<keyword evidence="1" id="KW-0677">Repeat</keyword>
<dbReference type="Gene3D" id="3.40.50.300">
    <property type="entry name" value="P-loop containing nucleotide triphosphate hydrolases"/>
    <property type="match status" value="1"/>
</dbReference>
<proteinExistence type="predicted"/>
<protein>
    <submittedName>
        <fullName evidence="7">Ankyrin-1</fullName>
    </submittedName>
</protein>
<dbReference type="InterPro" id="IPR027417">
    <property type="entry name" value="P-loop_NTPase"/>
</dbReference>
<feature type="non-terminal residue" evidence="7">
    <location>
        <position position="2008"/>
    </location>
</feature>
<dbReference type="EMBL" id="PUHP01000898">
    <property type="protein sequence ID" value="TQN67518.1"/>
    <property type="molecule type" value="Genomic_DNA"/>
</dbReference>
<feature type="repeat" description="ANK" evidence="3">
    <location>
        <begin position="1439"/>
        <end position="1464"/>
    </location>
</feature>
<organism evidence="7 8">
    <name type="scientific">Colletotrichum shisoi</name>
    <dbReference type="NCBI Taxonomy" id="2078593"/>
    <lineage>
        <taxon>Eukaryota</taxon>
        <taxon>Fungi</taxon>
        <taxon>Dikarya</taxon>
        <taxon>Ascomycota</taxon>
        <taxon>Pezizomycotina</taxon>
        <taxon>Sordariomycetes</taxon>
        <taxon>Hypocreomycetidae</taxon>
        <taxon>Glomerellales</taxon>
        <taxon>Glomerellaceae</taxon>
        <taxon>Colletotrichum</taxon>
        <taxon>Colletotrichum destructivum species complex</taxon>
    </lineage>
</organism>
<dbReference type="InterPro" id="IPR036770">
    <property type="entry name" value="Ankyrin_rpt-contain_sf"/>
</dbReference>
<dbReference type="SUPFAM" id="SSF140860">
    <property type="entry name" value="Pseudo ankyrin repeat-like"/>
    <property type="match status" value="1"/>
</dbReference>
<gene>
    <name evidence="7" type="primary">ANK1-2</name>
    <name evidence="7" type="ORF">CSHISOI_04828</name>
</gene>
<accession>A0A5Q4BKM5</accession>
<keyword evidence="2 3" id="KW-0040">ANK repeat</keyword>
<comment type="caution">
    <text evidence="7">The sequence shown here is derived from an EMBL/GenBank/DDBJ whole genome shotgun (WGS) entry which is preliminary data.</text>
</comment>
<feature type="domain" description="B box-type" evidence="6">
    <location>
        <begin position="1803"/>
        <end position="1841"/>
    </location>
</feature>
<dbReference type="Pfam" id="PF12796">
    <property type="entry name" value="Ank_2"/>
    <property type="match status" value="3"/>
</dbReference>
<keyword evidence="4" id="KW-0862">Zinc</keyword>
<evidence type="ECO:0000256" key="2">
    <source>
        <dbReference type="ARBA" id="ARBA00023043"/>
    </source>
</evidence>
<dbReference type="Gene3D" id="1.25.40.20">
    <property type="entry name" value="Ankyrin repeat-containing domain"/>
    <property type="match status" value="4"/>
</dbReference>
<feature type="repeat" description="ANK" evidence="3">
    <location>
        <begin position="1074"/>
        <end position="1100"/>
    </location>
</feature>
<dbReference type="OrthoDB" id="823504at2759"/>
<evidence type="ECO:0000256" key="5">
    <source>
        <dbReference type="SAM" id="MobiDB-lite"/>
    </source>
</evidence>
<evidence type="ECO:0000259" key="6">
    <source>
        <dbReference type="PROSITE" id="PS50119"/>
    </source>
</evidence>
<feature type="compositionally biased region" description="Pro residues" evidence="5">
    <location>
        <begin position="339"/>
        <end position="348"/>
    </location>
</feature>
<evidence type="ECO:0000256" key="1">
    <source>
        <dbReference type="ARBA" id="ARBA00022737"/>
    </source>
</evidence>
<dbReference type="PROSITE" id="PS50119">
    <property type="entry name" value="ZF_BBOX"/>
    <property type="match status" value="1"/>
</dbReference>
<dbReference type="SUPFAM" id="SSF48403">
    <property type="entry name" value="Ankyrin repeat"/>
    <property type="match status" value="2"/>
</dbReference>